<evidence type="ECO:0000259" key="6">
    <source>
        <dbReference type="PROSITE" id="PS51123"/>
    </source>
</evidence>
<sequence>MEALAASLIGMTFLALPVAPANARDIILPWQDTVQLEHQDRTARLKRLADKSLRASPRFYEERVPQSELPSSFRTDIPVLRVVFPQRVFFDTDQSDLRPEAEAVIDVVAEALRREASDTAVFIAGHTDDRGDDAYNFALSVRRAESVARALDRRGVRQASIWRVGFGEAIPLVPNSTDDAMARNRRVEFLFGRKAEAVGVWLSKQEAIVCASALAEQREACLKAFARLPRVEAAPVVTGSISRTLVQPPQSGAALAVPTIESPRLVVVGPPVPPVSVGPEPLARTAVVVVPQERTVVTIAKDEPVIIDLRERRILVERLER</sequence>
<comment type="subcellular location">
    <subcellularLocation>
        <location evidence="1">Cell outer membrane</location>
    </subcellularLocation>
</comment>
<dbReference type="EMBL" id="LR743504">
    <property type="protein sequence ID" value="CAA2105672.1"/>
    <property type="molecule type" value="Genomic_DNA"/>
</dbReference>
<dbReference type="PANTHER" id="PTHR30329:SF21">
    <property type="entry name" value="LIPOPROTEIN YIAD-RELATED"/>
    <property type="match status" value="1"/>
</dbReference>
<evidence type="ECO:0000256" key="2">
    <source>
        <dbReference type="ARBA" id="ARBA00023136"/>
    </source>
</evidence>
<proteinExistence type="predicted"/>
<keyword evidence="7" id="KW-0449">Lipoprotein</keyword>
<evidence type="ECO:0000256" key="5">
    <source>
        <dbReference type="SAM" id="SignalP"/>
    </source>
</evidence>
<evidence type="ECO:0000256" key="1">
    <source>
        <dbReference type="ARBA" id="ARBA00004442"/>
    </source>
</evidence>
<organism evidence="7">
    <name type="scientific">Methylobacterium bullatum</name>
    <dbReference type="NCBI Taxonomy" id="570505"/>
    <lineage>
        <taxon>Bacteria</taxon>
        <taxon>Pseudomonadati</taxon>
        <taxon>Pseudomonadota</taxon>
        <taxon>Alphaproteobacteria</taxon>
        <taxon>Hyphomicrobiales</taxon>
        <taxon>Methylobacteriaceae</taxon>
        <taxon>Methylobacterium</taxon>
    </lineage>
</organism>
<dbReference type="PROSITE" id="PS51123">
    <property type="entry name" value="OMPA_2"/>
    <property type="match status" value="1"/>
</dbReference>
<dbReference type="InterPro" id="IPR006664">
    <property type="entry name" value="OMP_bac"/>
</dbReference>
<dbReference type="PRINTS" id="PR01021">
    <property type="entry name" value="OMPADOMAIN"/>
</dbReference>
<dbReference type="GO" id="GO:0009279">
    <property type="term" value="C:cell outer membrane"/>
    <property type="evidence" value="ECO:0007669"/>
    <property type="project" value="UniProtKB-SubCell"/>
</dbReference>
<name>A0A679J3D1_9HYPH</name>
<protein>
    <submittedName>
        <fullName evidence="7">Putative lipoprotein YiaD</fullName>
    </submittedName>
</protein>
<dbReference type="InterPro" id="IPR006665">
    <property type="entry name" value="OmpA-like"/>
</dbReference>
<accession>A0A679J3D1</accession>
<feature type="signal peptide" evidence="5">
    <location>
        <begin position="1"/>
        <end position="23"/>
    </location>
</feature>
<keyword evidence="2 4" id="KW-0472">Membrane</keyword>
<gene>
    <name evidence="7" type="primary">yiaD</name>
    <name evidence="7" type="ORF">MBUL_03311</name>
</gene>
<feature type="domain" description="OmpA-like" evidence="6">
    <location>
        <begin position="77"/>
        <end position="195"/>
    </location>
</feature>
<feature type="chain" id="PRO_5025564312" evidence="5">
    <location>
        <begin position="24"/>
        <end position="321"/>
    </location>
</feature>
<dbReference type="CDD" id="cd07185">
    <property type="entry name" value="OmpA_C-like"/>
    <property type="match status" value="1"/>
</dbReference>
<dbReference type="InterPro" id="IPR050330">
    <property type="entry name" value="Bact_OuterMem_StrucFunc"/>
</dbReference>
<keyword evidence="5" id="KW-0732">Signal</keyword>
<keyword evidence="3" id="KW-0998">Cell outer membrane</keyword>
<dbReference type="Gene3D" id="3.30.1330.60">
    <property type="entry name" value="OmpA-like domain"/>
    <property type="match status" value="1"/>
</dbReference>
<dbReference type="AlphaFoldDB" id="A0A679J3D1"/>
<dbReference type="InterPro" id="IPR036737">
    <property type="entry name" value="OmpA-like_sf"/>
</dbReference>
<evidence type="ECO:0000256" key="3">
    <source>
        <dbReference type="ARBA" id="ARBA00023237"/>
    </source>
</evidence>
<dbReference type="SUPFAM" id="SSF103088">
    <property type="entry name" value="OmpA-like"/>
    <property type="match status" value="1"/>
</dbReference>
<dbReference type="Pfam" id="PF00691">
    <property type="entry name" value="OmpA"/>
    <property type="match status" value="1"/>
</dbReference>
<evidence type="ECO:0000313" key="7">
    <source>
        <dbReference type="EMBL" id="CAA2105672.1"/>
    </source>
</evidence>
<dbReference type="PANTHER" id="PTHR30329">
    <property type="entry name" value="STATOR ELEMENT OF FLAGELLAR MOTOR COMPLEX"/>
    <property type="match status" value="1"/>
</dbReference>
<evidence type="ECO:0000256" key="4">
    <source>
        <dbReference type="PROSITE-ProRule" id="PRU00473"/>
    </source>
</evidence>
<reference evidence="7" key="1">
    <citation type="submission" date="2019-12" db="EMBL/GenBank/DDBJ databases">
        <authorList>
            <person name="Cremers G."/>
        </authorList>
    </citation>
    <scope>NUCLEOTIDE SEQUENCE</scope>
    <source>
        <strain evidence="7">Mbul1</strain>
    </source>
</reference>